<protein>
    <submittedName>
        <fullName evidence="2">Uncharacterized protein</fullName>
    </submittedName>
</protein>
<evidence type="ECO:0000256" key="1">
    <source>
        <dbReference type="SAM" id="MobiDB-lite"/>
    </source>
</evidence>
<feature type="compositionally biased region" description="Basic and acidic residues" evidence="1">
    <location>
        <begin position="28"/>
        <end position="45"/>
    </location>
</feature>
<reference evidence="2" key="1">
    <citation type="submission" date="2023-08" db="EMBL/GenBank/DDBJ databases">
        <title>Black Yeasts Isolated from many extreme environments.</title>
        <authorList>
            <person name="Coleine C."/>
            <person name="Stajich J.E."/>
            <person name="Selbmann L."/>
        </authorList>
    </citation>
    <scope>NUCLEOTIDE SEQUENCE</scope>
    <source>
        <strain evidence="2">CCFEE 5401</strain>
    </source>
</reference>
<organism evidence="2 3">
    <name type="scientific">Meristemomyces frigidus</name>
    <dbReference type="NCBI Taxonomy" id="1508187"/>
    <lineage>
        <taxon>Eukaryota</taxon>
        <taxon>Fungi</taxon>
        <taxon>Dikarya</taxon>
        <taxon>Ascomycota</taxon>
        <taxon>Pezizomycotina</taxon>
        <taxon>Dothideomycetes</taxon>
        <taxon>Dothideomycetidae</taxon>
        <taxon>Mycosphaerellales</taxon>
        <taxon>Teratosphaeriaceae</taxon>
        <taxon>Meristemomyces</taxon>
    </lineage>
</organism>
<proteinExistence type="predicted"/>
<comment type="caution">
    <text evidence="2">The sequence shown here is derived from an EMBL/GenBank/DDBJ whole genome shotgun (WGS) entry which is preliminary data.</text>
</comment>
<name>A0AAN7YLK1_9PEZI</name>
<evidence type="ECO:0000313" key="3">
    <source>
        <dbReference type="Proteomes" id="UP001310890"/>
    </source>
</evidence>
<feature type="compositionally biased region" description="Low complexity" evidence="1">
    <location>
        <begin position="100"/>
        <end position="114"/>
    </location>
</feature>
<feature type="region of interest" description="Disordered" evidence="1">
    <location>
        <begin position="1"/>
        <end position="131"/>
    </location>
</feature>
<sequence>MVSRMKRQRVNTEYGPPVKPNPITPADKWGKRDPYFTSHESERLNDMLNIYQKPRRKPRPAPEVGKALETPRDCRASKPKDRSRMPQMAEKNASDKETSGEVAATDTAVVEAGEQALSIREKPPSPANPKV</sequence>
<dbReference type="AlphaFoldDB" id="A0AAN7YLK1"/>
<dbReference type="EMBL" id="JAVRRL010000100">
    <property type="protein sequence ID" value="KAK5107951.1"/>
    <property type="molecule type" value="Genomic_DNA"/>
</dbReference>
<evidence type="ECO:0000313" key="2">
    <source>
        <dbReference type="EMBL" id="KAK5107951.1"/>
    </source>
</evidence>
<feature type="compositionally biased region" description="Basic and acidic residues" evidence="1">
    <location>
        <begin position="69"/>
        <end position="84"/>
    </location>
</feature>
<gene>
    <name evidence="2" type="ORF">LTR62_000496</name>
</gene>
<dbReference type="Proteomes" id="UP001310890">
    <property type="component" value="Unassembled WGS sequence"/>
</dbReference>
<accession>A0AAN7YLK1</accession>